<evidence type="ECO:0000313" key="3">
    <source>
        <dbReference type="EMBL" id="UKK00756.1"/>
    </source>
</evidence>
<dbReference type="SMART" id="SM00268">
    <property type="entry name" value="ACTIN"/>
    <property type="match status" value="1"/>
</dbReference>
<organism evidence="3 4">
    <name type="scientific">Theileria orientalis</name>
    <dbReference type="NCBI Taxonomy" id="68886"/>
    <lineage>
        <taxon>Eukaryota</taxon>
        <taxon>Sar</taxon>
        <taxon>Alveolata</taxon>
        <taxon>Apicomplexa</taxon>
        <taxon>Aconoidasida</taxon>
        <taxon>Piroplasmida</taxon>
        <taxon>Theileriidae</taxon>
        <taxon>Theileria</taxon>
    </lineage>
</organism>
<dbReference type="InterPro" id="IPR043129">
    <property type="entry name" value="ATPase_NBD"/>
</dbReference>
<dbReference type="SUPFAM" id="SSF53067">
    <property type="entry name" value="Actin-like ATPase domain"/>
    <property type="match status" value="2"/>
</dbReference>
<reference evidence="3" key="1">
    <citation type="submission" date="2022-07" db="EMBL/GenBank/DDBJ databases">
        <title>Evaluation of T. orientalis genome assembly methods using nanopore sequencing and analysis of variation between genomes.</title>
        <authorList>
            <person name="Yam J."/>
            <person name="Micallef M.L."/>
            <person name="Liu M."/>
            <person name="Djordjevic S.P."/>
            <person name="Bogema D.R."/>
            <person name="Jenkins C."/>
        </authorList>
    </citation>
    <scope>NUCLEOTIDE SEQUENCE</scope>
    <source>
        <strain evidence="3">Goon Nure</strain>
    </source>
</reference>
<dbReference type="InterPro" id="IPR004000">
    <property type="entry name" value="Actin"/>
</dbReference>
<evidence type="ECO:0000256" key="1">
    <source>
        <dbReference type="ARBA" id="ARBA00049360"/>
    </source>
</evidence>
<proteinExistence type="inferred from homology"/>
<gene>
    <name evidence="3" type="ORF">MACK_000830</name>
</gene>
<dbReference type="AlphaFoldDB" id="A0A976QSE5"/>
<evidence type="ECO:0000313" key="4">
    <source>
        <dbReference type="Proteomes" id="UP000244811"/>
    </source>
</evidence>
<protein>
    <submittedName>
        <fullName evidence="3">Actin</fullName>
    </submittedName>
</protein>
<dbReference type="Gene3D" id="3.90.640.10">
    <property type="entry name" value="Actin, Chain A, domain 4"/>
    <property type="match status" value="2"/>
</dbReference>
<dbReference type="Proteomes" id="UP000244811">
    <property type="component" value="Chromosome 1"/>
</dbReference>
<evidence type="ECO:0000256" key="2">
    <source>
        <dbReference type="RuleBase" id="RU000487"/>
    </source>
</evidence>
<name>A0A976QSE5_THEOR</name>
<dbReference type="Pfam" id="PF00022">
    <property type="entry name" value="Actin"/>
    <property type="match status" value="1"/>
</dbReference>
<dbReference type="EMBL" id="CP056069">
    <property type="protein sequence ID" value="UKK00756.1"/>
    <property type="molecule type" value="Genomic_DNA"/>
</dbReference>
<sequence length="468" mass="51851">MEKPLILDFGTVSFRVGTAGDKNPSFFVPPVIGKPLMKDSKGDLCDFTGGSGQNPLEYTIFPLNPRDKHDNVIPVPAITYGQKGFEVDANLLERLLDGCMGVKGLDETIQESSVIVSEPTLHNPKFRETFAEILSETFKVENLLMCKRSALTCYASACTSGVVVDVGGSCSNVAPVVDGYTLQDSVREEPVGGSIIDRIFHSYLASVGITVRPSYEYCKNQNSEPSESQSKHHKKDDINSITKNITTRKLPFVHPDYYHWSTLYATSVLKETCIILNDSINVQNSNDESYCYALPDGIYLDVEHSKSLCGIFCCCIFNQKKYLHNKSDLNKLQISKSFFNPNDDSSIDSILSKNQGLSKLLTDSWSSMIEFEGGLDTTAAMKQVIFTGGCTRHPALIPIVQRDFNDFLKSKKLEEKPTFMAIGGNEQQFSSFIGASILSSLGGFTNFCITRSDIQEFGISRALQRKWP</sequence>
<comment type="similarity">
    <text evidence="2">Belongs to the actin family.</text>
</comment>
<comment type="catalytic activity">
    <reaction evidence="1">
        <text>ATP + H2O = ADP + phosphate + H(+)</text>
        <dbReference type="Rhea" id="RHEA:13065"/>
        <dbReference type="ChEBI" id="CHEBI:15377"/>
        <dbReference type="ChEBI" id="CHEBI:15378"/>
        <dbReference type="ChEBI" id="CHEBI:30616"/>
        <dbReference type="ChEBI" id="CHEBI:43474"/>
        <dbReference type="ChEBI" id="CHEBI:456216"/>
    </reaction>
</comment>
<accession>A0A976QSE5</accession>
<dbReference type="Gene3D" id="3.30.420.40">
    <property type="match status" value="4"/>
</dbReference>
<dbReference type="PANTHER" id="PTHR11937">
    <property type="entry name" value="ACTIN"/>
    <property type="match status" value="1"/>
</dbReference>